<gene>
    <name evidence="1" type="ORF">L2764_03090</name>
</gene>
<sequence>MTSRLNPNVDMTAMPLRIAVFALPPALTLKGALTKINLPYLSLIDAKIDIIHIELNQFEDDLNLAITSLNQDPVTHASHNHALLNQNKVIYINNQDHGLLLLPALKAAQLKWHSHGLLSSFQASSLTGVQTPLPNPQRRAIAQAKIAHREEDIKSQTFHELNSHQKFNSLIAFIHQLTTRTYQRDNHSAFWFSAPFKGRLCQLNFIQEAAHHINDALQHSSVNTVKQTTNTLKNNNASTSIVLAQGSYIAPAKPLLHHQRLFFILTAKNKLLLQQALNRLQHAVKQKNSHIVSLMQKNLQAYELTFTQTTSIKPIPPFNNKPSLTLVLQAKSVDELQQEITAMLTTLNYTDQTQSQYKTPAGSVFSPKPLGEKGLTFVYPGVGTVYPNMFNDLHTYFPDFFAQQEQESDLSAMLQAEKIYTAHHPVSNQITTTSKLGNMSLAELAIAGVGSSYLLTQLLMDVFKIKPKLSLGYSMGEAAMWASLKIWKNPHTLINKTLTDPLFTSMISGELTTVKKAWQREADAEQRTPAQTNHQPIRWNSFLVRAHADEINPLLPQYPHAYLAIIQGDTCIISGCETQCLALLKKLGKRGIPTHRVTAMHTVPAMDVHSDVAAFYHLALNEQAQGCADSAIRFISAAQTLPLTWAPQGKVHSYAQAQAISSEKIAQTLADTFCQPMDFPALINKAKKHGATLFVEVGADRQNTTLIDKLIQAPKQINRHQTSANPADTHEGSHALAINGKGGDTIGDLLKALAQLISHRVPVSIRPLLMSFQLNAPQPSSDHIFNKGEANVFS</sequence>
<dbReference type="SUPFAM" id="SSF52151">
    <property type="entry name" value="FabD/lysophospholipase-like"/>
    <property type="match status" value="1"/>
</dbReference>
<keyword evidence="2" id="KW-1185">Reference proteome</keyword>
<dbReference type="InterPro" id="IPR016035">
    <property type="entry name" value="Acyl_Trfase/lysoPLipase"/>
</dbReference>
<dbReference type="RefSeq" id="WP_248938779.1">
    <property type="nucleotide sequence ID" value="NZ_JAKIKS010000007.1"/>
</dbReference>
<accession>A0ABT0L7Y9</accession>
<dbReference type="InterPro" id="IPR014181">
    <property type="entry name" value="Omega3_polyunsat_FA_synth-like"/>
</dbReference>
<dbReference type="InterPro" id="IPR052568">
    <property type="entry name" value="PKS-FAS_Synthase"/>
</dbReference>
<comment type="caution">
    <text evidence="1">The sequence shown here is derived from an EMBL/GenBank/DDBJ whole genome shotgun (WGS) entry which is preliminary data.</text>
</comment>
<dbReference type="Gene3D" id="3.40.366.10">
    <property type="entry name" value="Malonyl-Coenzyme A Acyl Carrier Protein, domain 2"/>
    <property type="match status" value="2"/>
</dbReference>
<dbReference type="Gene3D" id="3.30.70.3290">
    <property type="match status" value="1"/>
</dbReference>
<dbReference type="PANTHER" id="PTHR43074:SF1">
    <property type="entry name" value="BETA-KETOACYL SYNTHASE FAMILY PROTEIN-RELATED"/>
    <property type="match status" value="1"/>
</dbReference>
<evidence type="ECO:0000313" key="1">
    <source>
        <dbReference type="EMBL" id="MCL1123492.1"/>
    </source>
</evidence>
<dbReference type="InterPro" id="IPR001227">
    <property type="entry name" value="Ac_transferase_dom_sf"/>
</dbReference>
<protein>
    <submittedName>
        <fullName evidence="1">PfaB family protein</fullName>
    </submittedName>
</protein>
<name>A0ABT0L7Y9_9GAMM</name>
<dbReference type="EMBL" id="JAKIKS010000007">
    <property type="protein sequence ID" value="MCL1123492.1"/>
    <property type="molecule type" value="Genomic_DNA"/>
</dbReference>
<organism evidence="1 2">
    <name type="scientific">Shewanella surugensis</name>
    <dbReference type="NCBI Taxonomy" id="212020"/>
    <lineage>
        <taxon>Bacteria</taxon>
        <taxon>Pseudomonadati</taxon>
        <taxon>Pseudomonadota</taxon>
        <taxon>Gammaproteobacteria</taxon>
        <taxon>Alteromonadales</taxon>
        <taxon>Shewanellaceae</taxon>
        <taxon>Shewanella</taxon>
    </lineage>
</organism>
<dbReference type="Gene3D" id="3.30.70.250">
    <property type="entry name" value="Malonyl-CoA ACP transacylase, ACP-binding"/>
    <property type="match status" value="1"/>
</dbReference>
<evidence type="ECO:0000313" key="2">
    <source>
        <dbReference type="Proteomes" id="UP001203423"/>
    </source>
</evidence>
<proteinExistence type="predicted"/>
<dbReference type="Proteomes" id="UP001203423">
    <property type="component" value="Unassembled WGS sequence"/>
</dbReference>
<dbReference type="PANTHER" id="PTHR43074">
    <property type="entry name" value="OMEGA-3 POLYUNSATURATED FATTY ACID SYNTHASE PFAB-RELATED"/>
    <property type="match status" value="1"/>
</dbReference>
<dbReference type="NCBIfam" id="TIGR02816">
    <property type="entry name" value="pfaB_fam"/>
    <property type="match status" value="1"/>
</dbReference>
<reference evidence="1 2" key="1">
    <citation type="submission" date="2022-01" db="EMBL/GenBank/DDBJ databases">
        <title>Whole genome-based taxonomy of the Shewanellaceae.</title>
        <authorList>
            <person name="Martin-Rodriguez A.J."/>
        </authorList>
    </citation>
    <scope>NUCLEOTIDE SEQUENCE [LARGE SCALE GENOMIC DNA]</scope>
    <source>
        <strain evidence="1 2">DSM 17177</strain>
    </source>
</reference>